<dbReference type="InterPro" id="IPR029065">
    <property type="entry name" value="Enolase_C-like"/>
</dbReference>
<keyword evidence="4 5" id="KW-0413">Isomerase</keyword>
<keyword evidence="2 5" id="KW-0479">Metal-binding</keyword>
<evidence type="ECO:0000256" key="5">
    <source>
        <dbReference type="RuleBase" id="RU366006"/>
    </source>
</evidence>
<comment type="similarity">
    <text evidence="1 5">Belongs to the mandelate racemase/muconate lactonizing enzyme family.</text>
</comment>
<dbReference type="Proteomes" id="UP000263486">
    <property type="component" value="Unassembled WGS sequence"/>
</dbReference>
<protein>
    <recommendedName>
        <fullName evidence="5">Dipeptide epimerase</fullName>
        <ecNumber evidence="5">5.1.1.-</ecNumber>
    </recommendedName>
</protein>
<gene>
    <name evidence="7" type="ORF">DYH56_00440</name>
</gene>
<dbReference type="CDD" id="cd03319">
    <property type="entry name" value="L-Ala-DL-Glu_epimerase"/>
    <property type="match status" value="1"/>
</dbReference>
<accession>A0ABX9KLG0</accession>
<dbReference type="SFLD" id="SFLDF00009">
    <property type="entry name" value="o-succinylbenzoate_synthase"/>
    <property type="match status" value="1"/>
</dbReference>
<evidence type="ECO:0000256" key="2">
    <source>
        <dbReference type="ARBA" id="ARBA00022723"/>
    </source>
</evidence>
<dbReference type="PANTHER" id="PTHR48073:SF2">
    <property type="entry name" value="O-SUCCINYLBENZOATE SYNTHASE"/>
    <property type="match status" value="1"/>
</dbReference>
<dbReference type="InterPro" id="IPR034603">
    <property type="entry name" value="Dipeptide_epimerase"/>
</dbReference>
<comment type="cofactor">
    <cofactor evidence="5">
        <name>Mg(2+)</name>
        <dbReference type="ChEBI" id="CHEBI:18420"/>
    </cofactor>
    <text evidence="5">Binds 1 Mg(2+) ion per subunit.</text>
</comment>
<dbReference type="InterPro" id="IPR013342">
    <property type="entry name" value="Mandelate_racemase_C"/>
</dbReference>
<dbReference type="RefSeq" id="WP_114640875.1">
    <property type="nucleotide sequence ID" value="NZ_JAACIO010000001.1"/>
</dbReference>
<comment type="caution">
    <text evidence="7">The sequence shown here is derived from an EMBL/GenBank/DDBJ whole genome shotgun (WGS) entry which is preliminary data.</text>
</comment>
<evidence type="ECO:0000313" key="8">
    <source>
        <dbReference type="Proteomes" id="UP000263486"/>
    </source>
</evidence>
<dbReference type="InterPro" id="IPR036849">
    <property type="entry name" value="Enolase-like_C_sf"/>
</dbReference>
<evidence type="ECO:0000259" key="6">
    <source>
        <dbReference type="SMART" id="SM00922"/>
    </source>
</evidence>
<organism evidence="7 8">
    <name type="scientific">Psychrilyobacter piezotolerans</name>
    <dbReference type="NCBI Taxonomy" id="2293438"/>
    <lineage>
        <taxon>Bacteria</taxon>
        <taxon>Fusobacteriati</taxon>
        <taxon>Fusobacteriota</taxon>
        <taxon>Fusobacteriia</taxon>
        <taxon>Fusobacteriales</taxon>
        <taxon>Fusobacteriaceae</taxon>
        <taxon>Psychrilyobacter</taxon>
    </lineage>
</organism>
<dbReference type="EMBL" id="QUAJ01000001">
    <property type="protein sequence ID" value="REI43155.1"/>
    <property type="molecule type" value="Genomic_DNA"/>
</dbReference>
<sequence length="366" mass="39186">MIIEKIQIGKIKIPLITPFKTALRTVESVEDIVIIIETDTGNIGFGEAPPTAVITGDTHNSIIGAVSLIGKQLIGKNIEDFNDLIGLVQGAIIKNTSAKAAVEIALYDLFAQSMNKPLYKVLGGGPSQLKTDLTISVDSVEKMVSDSLKAVEAGFDQLKIKVGKNIEEDIHRIKSIYEAVGPNIKLRLDANQGWSTKESLYAIKKIEEYGIVLDFVEQPVKAVDIHGMIKVTSEVLSPILADESIFSPRDAVEVITRKAADIVNIKLMKTGGISNALKIINICEIYDIPCMIGCMLEGGISVTAAAHLAAAKSSVITRIDLDGPALCSENPLDGGLIMDGSKITLPPEPGLGIKAVAGFEFIQEIK</sequence>
<keyword evidence="8" id="KW-1185">Reference proteome</keyword>
<evidence type="ECO:0000256" key="4">
    <source>
        <dbReference type="ARBA" id="ARBA00023235"/>
    </source>
</evidence>
<feature type="domain" description="Mandelate racemase/muconate lactonizing enzyme C-terminal" evidence="6">
    <location>
        <begin position="140"/>
        <end position="238"/>
    </location>
</feature>
<dbReference type="PANTHER" id="PTHR48073">
    <property type="entry name" value="O-SUCCINYLBENZOATE SYNTHASE-RELATED"/>
    <property type="match status" value="1"/>
</dbReference>
<dbReference type="InterPro" id="IPR029017">
    <property type="entry name" value="Enolase-like_N"/>
</dbReference>
<dbReference type="Pfam" id="PF02746">
    <property type="entry name" value="MR_MLE_N"/>
    <property type="match status" value="1"/>
</dbReference>
<dbReference type="SFLD" id="SFLDS00001">
    <property type="entry name" value="Enolase"/>
    <property type="match status" value="1"/>
</dbReference>
<dbReference type="Gene3D" id="3.30.390.10">
    <property type="entry name" value="Enolase-like, N-terminal domain"/>
    <property type="match status" value="1"/>
</dbReference>
<proteinExistence type="inferred from homology"/>
<dbReference type="SFLD" id="SFLDG00180">
    <property type="entry name" value="muconate_cycloisomerase"/>
    <property type="match status" value="1"/>
</dbReference>
<dbReference type="InterPro" id="IPR013341">
    <property type="entry name" value="Mandelate_racemase_N_dom"/>
</dbReference>
<name>A0ABX9KLG0_9FUSO</name>
<dbReference type="SUPFAM" id="SSF54826">
    <property type="entry name" value="Enolase N-terminal domain-like"/>
    <property type="match status" value="1"/>
</dbReference>
<evidence type="ECO:0000256" key="3">
    <source>
        <dbReference type="ARBA" id="ARBA00022842"/>
    </source>
</evidence>
<dbReference type="SMART" id="SM00922">
    <property type="entry name" value="MR_MLE"/>
    <property type="match status" value="1"/>
</dbReference>
<dbReference type="Gene3D" id="3.20.20.120">
    <property type="entry name" value="Enolase-like C-terminal domain"/>
    <property type="match status" value="1"/>
</dbReference>
<dbReference type="EC" id="5.1.1.-" evidence="5"/>
<dbReference type="SUPFAM" id="SSF51604">
    <property type="entry name" value="Enolase C-terminal domain-like"/>
    <property type="match status" value="1"/>
</dbReference>
<evidence type="ECO:0000256" key="1">
    <source>
        <dbReference type="ARBA" id="ARBA00008031"/>
    </source>
</evidence>
<reference evidence="7 8" key="1">
    <citation type="submission" date="2018-08" db="EMBL/GenBank/DDBJ databases">
        <title>Draft genome sequence of Psychrilyobacter sp. strain SD5 isolated from Black Sea water.</title>
        <authorList>
            <person name="Yadav S."/>
            <person name="Villanueva L."/>
            <person name="Damste J.S.S."/>
        </authorList>
    </citation>
    <scope>NUCLEOTIDE SEQUENCE [LARGE SCALE GENOMIC DNA]</scope>
    <source>
        <strain evidence="7 8">SD5</strain>
    </source>
</reference>
<keyword evidence="3 5" id="KW-0460">Magnesium</keyword>
<evidence type="ECO:0000313" key="7">
    <source>
        <dbReference type="EMBL" id="REI43155.1"/>
    </source>
</evidence>
<dbReference type="Pfam" id="PF13378">
    <property type="entry name" value="MR_MLE_C"/>
    <property type="match status" value="1"/>
</dbReference>